<organism evidence="4 5">
    <name type="scientific">Meloidogyne enterolobii</name>
    <name type="common">Root-knot nematode worm</name>
    <name type="synonym">Meloidogyne mayaguensis</name>
    <dbReference type="NCBI Taxonomy" id="390850"/>
    <lineage>
        <taxon>Eukaryota</taxon>
        <taxon>Metazoa</taxon>
        <taxon>Ecdysozoa</taxon>
        <taxon>Nematoda</taxon>
        <taxon>Chromadorea</taxon>
        <taxon>Rhabditida</taxon>
        <taxon>Tylenchina</taxon>
        <taxon>Tylenchomorpha</taxon>
        <taxon>Tylenchoidea</taxon>
        <taxon>Meloidogynidae</taxon>
        <taxon>Meloidogyninae</taxon>
        <taxon>Meloidogyne</taxon>
    </lineage>
</organism>
<dbReference type="PANTHER" id="PTHR46528:SF1">
    <property type="entry name" value="PROTEIN SON"/>
    <property type="match status" value="1"/>
</dbReference>
<dbReference type="InterPro" id="IPR032922">
    <property type="entry name" value="SON"/>
</dbReference>
<name>A0A6V7WG15_MELEN</name>
<dbReference type="SUPFAM" id="SSF54768">
    <property type="entry name" value="dsRNA-binding domain-like"/>
    <property type="match status" value="1"/>
</dbReference>
<accession>A0A6V7WG15</accession>
<dbReference type="PROSITE" id="PS50174">
    <property type="entry name" value="G_PATCH"/>
    <property type="match status" value="1"/>
</dbReference>
<evidence type="ECO:0000313" key="5">
    <source>
        <dbReference type="Proteomes" id="UP000580250"/>
    </source>
</evidence>
<keyword evidence="1" id="KW-0694">RNA-binding</keyword>
<dbReference type="InterPro" id="IPR014720">
    <property type="entry name" value="dsRBD_dom"/>
</dbReference>
<dbReference type="Pfam" id="PF01585">
    <property type="entry name" value="G-patch"/>
    <property type="match status" value="1"/>
</dbReference>
<dbReference type="SMART" id="SM00443">
    <property type="entry name" value="G_patch"/>
    <property type="match status" value="1"/>
</dbReference>
<protein>
    <submittedName>
        <fullName evidence="4">Uncharacterized protein</fullName>
    </submittedName>
</protein>
<sequence length="165" mass="18493">MFVTGLDVQQIIHILGLKSFITGSIQKCSRIKWGIGMRLMEKMGWKPGQGLGRNAAGPIEPLYLDVKADKKGFFSEYLERIPKRESVLDPTGKNPVSVLMEVCSRNRWMNPEFVCDEMGPHNNRRYLWKAVLNGVEYSPSLPSSNKKAGKAQVCMVVLEALGFCS</sequence>
<feature type="domain" description="G-patch" evidence="3">
    <location>
        <begin position="32"/>
        <end position="73"/>
    </location>
</feature>
<dbReference type="SMART" id="SM00358">
    <property type="entry name" value="DSRM"/>
    <property type="match status" value="1"/>
</dbReference>
<evidence type="ECO:0000259" key="2">
    <source>
        <dbReference type="PROSITE" id="PS50137"/>
    </source>
</evidence>
<evidence type="ECO:0000256" key="1">
    <source>
        <dbReference type="PROSITE-ProRule" id="PRU00266"/>
    </source>
</evidence>
<proteinExistence type="predicted"/>
<gene>
    <name evidence="4" type="ORF">MENT_LOCUS38395</name>
</gene>
<dbReference type="Proteomes" id="UP000580250">
    <property type="component" value="Unassembled WGS sequence"/>
</dbReference>
<reference evidence="4 5" key="1">
    <citation type="submission" date="2020-08" db="EMBL/GenBank/DDBJ databases">
        <authorList>
            <person name="Koutsovoulos G."/>
            <person name="Danchin GJ E."/>
        </authorList>
    </citation>
    <scope>NUCLEOTIDE SEQUENCE [LARGE SCALE GENOMIC DNA]</scope>
</reference>
<dbReference type="PROSITE" id="PS50137">
    <property type="entry name" value="DS_RBD"/>
    <property type="match status" value="1"/>
</dbReference>
<feature type="domain" description="DRBM" evidence="2">
    <location>
        <begin position="94"/>
        <end position="163"/>
    </location>
</feature>
<dbReference type="Gene3D" id="3.30.160.20">
    <property type="match status" value="1"/>
</dbReference>
<dbReference type="GO" id="GO:0048024">
    <property type="term" value="P:regulation of mRNA splicing, via spliceosome"/>
    <property type="evidence" value="ECO:0007669"/>
    <property type="project" value="TreeGrafter"/>
</dbReference>
<evidence type="ECO:0000313" key="4">
    <source>
        <dbReference type="EMBL" id="CAD2185940.1"/>
    </source>
</evidence>
<dbReference type="Pfam" id="PF14709">
    <property type="entry name" value="DND1_DSRM"/>
    <property type="match status" value="1"/>
</dbReference>
<evidence type="ECO:0000259" key="3">
    <source>
        <dbReference type="PROSITE" id="PS50174"/>
    </source>
</evidence>
<dbReference type="GO" id="GO:0003723">
    <property type="term" value="F:RNA binding"/>
    <property type="evidence" value="ECO:0007669"/>
    <property type="project" value="UniProtKB-UniRule"/>
</dbReference>
<dbReference type="GO" id="GO:0051726">
    <property type="term" value="P:regulation of cell cycle"/>
    <property type="evidence" value="ECO:0007669"/>
    <property type="project" value="InterPro"/>
</dbReference>
<dbReference type="EMBL" id="CAJEWN010000566">
    <property type="protein sequence ID" value="CAD2185940.1"/>
    <property type="molecule type" value="Genomic_DNA"/>
</dbReference>
<dbReference type="OrthoDB" id="786951at2759"/>
<dbReference type="InterPro" id="IPR000467">
    <property type="entry name" value="G_patch_dom"/>
</dbReference>
<dbReference type="PANTHER" id="PTHR46528">
    <property type="entry name" value="PROTEIN SON"/>
    <property type="match status" value="1"/>
</dbReference>
<comment type="caution">
    <text evidence="4">The sequence shown here is derived from an EMBL/GenBank/DDBJ whole genome shotgun (WGS) entry which is preliminary data.</text>
</comment>
<dbReference type="AlphaFoldDB" id="A0A6V7WG15"/>